<dbReference type="NCBIfam" id="NF008528">
    <property type="entry name" value="PRK11463.1-2"/>
    <property type="match status" value="1"/>
</dbReference>
<protein>
    <submittedName>
        <fullName evidence="2">FxsA family protein</fullName>
    </submittedName>
</protein>
<sequence>MKVLFVLFIIMPVVEMAVLIKVGSLIGVWSTILFVLLTAIIGASLLKRQGLSTLMRANQKMNAGEIPAKEVAEGFILAVGGALLLTPGFVTDSVGFALLLPGIRRLMINHLMKKMVVSGQQQFTQGRGEFTHTRSTYKTYRDQDGVIIEGEFQEESSKKGADPDQIEKK</sequence>
<dbReference type="EMBL" id="CP100390">
    <property type="protein sequence ID" value="UZE97427.1"/>
    <property type="molecule type" value="Genomic_DNA"/>
</dbReference>
<dbReference type="PANTHER" id="PTHR35335:SF1">
    <property type="entry name" value="UPF0716 PROTEIN FXSA"/>
    <property type="match status" value="1"/>
</dbReference>
<dbReference type="RefSeq" id="WP_265048901.1">
    <property type="nucleotide sequence ID" value="NZ_CP100390.1"/>
</dbReference>
<reference evidence="2" key="1">
    <citation type="submission" date="2022-06" db="EMBL/GenBank/DDBJ databases">
        <title>Alkalimarinus sp. nov., isolated from gut of a Alitta virens.</title>
        <authorList>
            <person name="Yang A.I."/>
            <person name="Shin N.-R."/>
        </authorList>
    </citation>
    <scope>NUCLEOTIDE SEQUENCE</scope>
    <source>
        <strain evidence="2">A2M4</strain>
    </source>
</reference>
<evidence type="ECO:0000313" key="2">
    <source>
        <dbReference type="EMBL" id="UZE97427.1"/>
    </source>
</evidence>
<gene>
    <name evidence="2" type="ORF">NKI27_06675</name>
</gene>
<dbReference type="PANTHER" id="PTHR35335">
    <property type="entry name" value="UPF0716 PROTEIN FXSA"/>
    <property type="match status" value="1"/>
</dbReference>
<name>A0ABY6N609_9ALTE</name>
<feature type="transmembrane region" description="Helical" evidence="1">
    <location>
        <begin position="26"/>
        <end position="46"/>
    </location>
</feature>
<proteinExistence type="predicted"/>
<organism evidence="2 3">
    <name type="scientific">Alkalimarinus alittae</name>
    <dbReference type="NCBI Taxonomy" id="2961619"/>
    <lineage>
        <taxon>Bacteria</taxon>
        <taxon>Pseudomonadati</taxon>
        <taxon>Pseudomonadota</taxon>
        <taxon>Gammaproteobacteria</taxon>
        <taxon>Alteromonadales</taxon>
        <taxon>Alteromonadaceae</taxon>
        <taxon>Alkalimarinus</taxon>
    </lineage>
</organism>
<keyword evidence="1" id="KW-1133">Transmembrane helix</keyword>
<evidence type="ECO:0000313" key="3">
    <source>
        <dbReference type="Proteomes" id="UP001163739"/>
    </source>
</evidence>
<keyword evidence="3" id="KW-1185">Reference proteome</keyword>
<keyword evidence="1" id="KW-0812">Transmembrane</keyword>
<dbReference type="Proteomes" id="UP001163739">
    <property type="component" value="Chromosome"/>
</dbReference>
<accession>A0ABY6N609</accession>
<keyword evidence="1" id="KW-0472">Membrane</keyword>
<evidence type="ECO:0000256" key="1">
    <source>
        <dbReference type="SAM" id="Phobius"/>
    </source>
</evidence>
<dbReference type="InterPro" id="IPR007313">
    <property type="entry name" value="FxsA"/>
</dbReference>
<dbReference type="Pfam" id="PF04186">
    <property type="entry name" value="FxsA"/>
    <property type="match status" value="1"/>
</dbReference>